<comment type="caution">
    <text evidence="5">The sequence shown here is derived from an EMBL/GenBank/DDBJ whole genome shotgun (WGS) entry which is preliminary data.</text>
</comment>
<evidence type="ECO:0000313" key="6">
    <source>
        <dbReference type="Proteomes" id="UP001333818"/>
    </source>
</evidence>
<evidence type="ECO:0000256" key="3">
    <source>
        <dbReference type="ARBA" id="ARBA00022840"/>
    </source>
</evidence>
<dbReference type="InterPro" id="IPR027417">
    <property type="entry name" value="P-loop_NTPase"/>
</dbReference>
<organism evidence="5 6">
    <name type="scientific">Tumidithrix elongata BACA0141</name>
    <dbReference type="NCBI Taxonomy" id="2716417"/>
    <lineage>
        <taxon>Bacteria</taxon>
        <taxon>Bacillati</taxon>
        <taxon>Cyanobacteriota</taxon>
        <taxon>Cyanophyceae</taxon>
        <taxon>Pseudanabaenales</taxon>
        <taxon>Pseudanabaenaceae</taxon>
        <taxon>Tumidithrix</taxon>
        <taxon>Tumidithrix elongata</taxon>
    </lineage>
</organism>
<proteinExistence type="inferred from homology"/>
<dbReference type="Gene3D" id="3.40.50.300">
    <property type="entry name" value="P-loop containing nucleotide triphosphate hydrolases"/>
    <property type="match status" value="1"/>
</dbReference>
<sequence length="596" mass="66990">MGIIRLIGSIAAPKFLQAQNTHIARIMEIRTMSSNQYLNPESVWQRLRNNQICSCEEALRQLVDPKGLVKLELLDQELNHRFFREFEDLSALPPVIPLLLWRSCFYIGSPYVLSPEELRAIGDRTLTEVRSILIAPESYRVWFRRQNIPSQNSINSAPLINPLTGETELADISEVTDLYLSQAVDQTRRINALISVALQHRASDIHLEPTALGLRVRYRIDGILRDIKTLHLDISRKIIVALKVMCNMDIAESRRPQDGRIGKNYTNTEELDLDLDMRVSTLPCVHGEKIVIRLLPRENPFSDRIESLGFTKRALSIYESWIWQPQGLIIMTGPTGSGKTSTLYTSLQILATEHVNVVTVEDPVEYVLPNITQTQVHEPAGMTFAAGLRAILRQDPDIVMVGEVRDPETAETAVRAALTGHLVLSTMHTNDAASAIPRLKDLGPDPGLISDALLGVVAQRLVRKICPHCAKPHTPTLAELKSLHIDPDTVDLTHWRKGVGCNRCFNTGFLGREAVVELLDADDTVRQLIYEGTITQMNRYLNEIEFHSFRLAAIEKLTIGITTTDEILRVLPRSALYRKSTHPSRHHMKAINASSP</sequence>
<dbReference type="GO" id="GO:0005886">
    <property type="term" value="C:plasma membrane"/>
    <property type="evidence" value="ECO:0007669"/>
    <property type="project" value="TreeGrafter"/>
</dbReference>
<dbReference type="AlphaFoldDB" id="A0AAW9PT84"/>
<keyword evidence="2" id="KW-0547">Nucleotide-binding</keyword>
<dbReference type="SUPFAM" id="SSF52540">
    <property type="entry name" value="P-loop containing nucleoside triphosphate hydrolases"/>
    <property type="match status" value="1"/>
</dbReference>
<accession>A0AAW9PT84</accession>
<keyword evidence="3" id="KW-0067">ATP-binding</keyword>
<gene>
    <name evidence="5" type="ORF">V2H45_03160</name>
</gene>
<comment type="similarity">
    <text evidence="1">Belongs to the GSP E family.</text>
</comment>
<dbReference type="GO" id="GO:0005524">
    <property type="term" value="F:ATP binding"/>
    <property type="evidence" value="ECO:0007669"/>
    <property type="project" value="UniProtKB-KW"/>
</dbReference>
<evidence type="ECO:0000259" key="4">
    <source>
        <dbReference type="PROSITE" id="PS00662"/>
    </source>
</evidence>
<dbReference type="CDD" id="cd01129">
    <property type="entry name" value="PulE-GspE-like"/>
    <property type="match status" value="1"/>
</dbReference>
<dbReference type="Pfam" id="PF00437">
    <property type="entry name" value="T2SSE"/>
    <property type="match status" value="1"/>
</dbReference>
<evidence type="ECO:0000313" key="5">
    <source>
        <dbReference type="EMBL" id="MEE3715742.1"/>
    </source>
</evidence>
<dbReference type="PANTHER" id="PTHR30258:SF2">
    <property type="entry name" value="COMG OPERON PROTEIN 1"/>
    <property type="match status" value="1"/>
</dbReference>
<dbReference type="PROSITE" id="PS00662">
    <property type="entry name" value="T2SP_E"/>
    <property type="match status" value="1"/>
</dbReference>
<evidence type="ECO:0000256" key="1">
    <source>
        <dbReference type="ARBA" id="ARBA00006611"/>
    </source>
</evidence>
<keyword evidence="6" id="KW-1185">Reference proteome</keyword>
<dbReference type="InterPro" id="IPR001482">
    <property type="entry name" value="T2SS/T4SS_dom"/>
</dbReference>
<dbReference type="PANTHER" id="PTHR30258">
    <property type="entry name" value="TYPE II SECRETION SYSTEM PROTEIN GSPE-RELATED"/>
    <property type="match status" value="1"/>
</dbReference>
<name>A0AAW9PT84_9CYAN</name>
<protein>
    <submittedName>
        <fullName evidence="5">GspE/PulE family protein</fullName>
    </submittedName>
</protein>
<evidence type="ECO:0000256" key="2">
    <source>
        <dbReference type="ARBA" id="ARBA00022741"/>
    </source>
</evidence>
<dbReference type="EMBL" id="JAZBJZ010000007">
    <property type="protein sequence ID" value="MEE3715742.1"/>
    <property type="molecule type" value="Genomic_DNA"/>
</dbReference>
<dbReference type="Gene3D" id="3.30.450.90">
    <property type="match status" value="1"/>
</dbReference>
<dbReference type="Proteomes" id="UP001333818">
    <property type="component" value="Unassembled WGS sequence"/>
</dbReference>
<dbReference type="GO" id="GO:0016887">
    <property type="term" value="F:ATP hydrolysis activity"/>
    <property type="evidence" value="ECO:0007669"/>
    <property type="project" value="TreeGrafter"/>
</dbReference>
<feature type="domain" description="Bacterial type II secretion system protein E" evidence="4">
    <location>
        <begin position="392"/>
        <end position="406"/>
    </location>
</feature>
<reference evidence="5" key="1">
    <citation type="submission" date="2024-01" db="EMBL/GenBank/DDBJ databases">
        <title>Bank of Algae and Cyanobacteria of the Azores (BACA) strain genomes.</title>
        <authorList>
            <person name="Luz R."/>
            <person name="Cordeiro R."/>
            <person name="Fonseca A."/>
            <person name="Goncalves V."/>
        </authorList>
    </citation>
    <scope>NUCLEOTIDE SEQUENCE</scope>
    <source>
        <strain evidence="5">BACA0141</strain>
    </source>
</reference>